<dbReference type="Pfam" id="PF13519">
    <property type="entry name" value="VWA_2"/>
    <property type="match status" value="1"/>
</dbReference>
<keyword evidence="3" id="KW-0436">Ligase</keyword>
<dbReference type="Gene3D" id="1.10.8.80">
    <property type="entry name" value="Magnesium chelatase subunit I, C-Terminal domain"/>
    <property type="match status" value="1"/>
</dbReference>
<gene>
    <name evidence="3" type="ORF">HDF15_002805</name>
</gene>
<feature type="region of interest" description="Disordered" evidence="1">
    <location>
        <begin position="280"/>
        <end position="359"/>
    </location>
</feature>
<dbReference type="SUPFAM" id="SSF52540">
    <property type="entry name" value="P-loop containing nucleoside triphosphate hydrolases"/>
    <property type="match status" value="1"/>
</dbReference>
<dbReference type="PROSITE" id="PS50234">
    <property type="entry name" value="VWFA"/>
    <property type="match status" value="1"/>
</dbReference>
<dbReference type="InterPro" id="IPR041628">
    <property type="entry name" value="ChlI/MoxR_AAA_lid"/>
</dbReference>
<evidence type="ECO:0000259" key="2">
    <source>
        <dbReference type="PROSITE" id="PS50234"/>
    </source>
</evidence>
<dbReference type="Pfam" id="PF07728">
    <property type="entry name" value="AAA_5"/>
    <property type="match status" value="1"/>
</dbReference>
<organism evidence="3 4">
    <name type="scientific">Granulicella mallensis</name>
    <dbReference type="NCBI Taxonomy" id="940614"/>
    <lineage>
        <taxon>Bacteria</taxon>
        <taxon>Pseudomonadati</taxon>
        <taxon>Acidobacteriota</taxon>
        <taxon>Terriglobia</taxon>
        <taxon>Terriglobales</taxon>
        <taxon>Acidobacteriaceae</taxon>
        <taxon>Granulicella</taxon>
    </lineage>
</organism>
<dbReference type="InterPro" id="IPR003593">
    <property type="entry name" value="AAA+_ATPase"/>
</dbReference>
<dbReference type="InterPro" id="IPR027417">
    <property type="entry name" value="P-loop_NTPase"/>
</dbReference>
<feature type="compositionally biased region" description="Pro residues" evidence="1">
    <location>
        <begin position="285"/>
        <end position="299"/>
    </location>
</feature>
<dbReference type="GO" id="GO:0016851">
    <property type="term" value="F:magnesium chelatase activity"/>
    <property type="evidence" value="ECO:0007669"/>
    <property type="project" value="UniProtKB-EC"/>
</dbReference>
<dbReference type="EC" id="6.6.1.1" evidence="3"/>
<dbReference type="InterPro" id="IPR002035">
    <property type="entry name" value="VWF_A"/>
</dbReference>
<dbReference type="Gene3D" id="3.40.50.300">
    <property type="entry name" value="P-loop containing nucleotide triphosphate hydrolases"/>
    <property type="match status" value="1"/>
</dbReference>
<dbReference type="PANTHER" id="PTHR35023">
    <property type="entry name" value="CHELATASE-RELATED"/>
    <property type="match status" value="1"/>
</dbReference>
<evidence type="ECO:0000256" key="1">
    <source>
        <dbReference type="SAM" id="MobiDB-lite"/>
    </source>
</evidence>
<dbReference type="Gene3D" id="3.40.50.410">
    <property type="entry name" value="von Willebrand factor, type A domain"/>
    <property type="match status" value="1"/>
</dbReference>
<dbReference type="RefSeq" id="WP_184256362.1">
    <property type="nucleotide sequence ID" value="NZ_JACHIO010000011.1"/>
</dbReference>
<feature type="domain" description="VWFA" evidence="2">
    <location>
        <begin position="401"/>
        <end position="573"/>
    </location>
</feature>
<dbReference type="SMART" id="SM00327">
    <property type="entry name" value="VWA"/>
    <property type="match status" value="1"/>
</dbReference>
<protein>
    <submittedName>
        <fullName evidence="3">Magnesium chelatase subunit D</fullName>
        <ecNumber evidence="3">6.6.1.1</ecNumber>
    </submittedName>
</protein>
<dbReference type="GO" id="GO:0016887">
    <property type="term" value="F:ATP hydrolysis activity"/>
    <property type="evidence" value="ECO:0007669"/>
    <property type="project" value="InterPro"/>
</dbReference>
<dbReference type="EMBL" id="JACHIO010000011">
    <property type="protein sequence ID" value="MBB5064447.1"/>
    <property type="molecule type" value="Genomic_DNA"/>
</dbReference>
<name>A0A7W7ZQW2_9BACT</name>
<dbReference type="Pfam" id="PF17863">
    <property type="entry name" value="AAA_lid_2"/>
    <property type="match status" value="1"/>
</dbReference>
<accession>A0A7W7ZQW2</accession>
<dbReference type="SMART" id="SM00382">
    <property type="entry name" value="AAA"/>
    <property type="match status" value="1"/>
</dbReference>
<feature type="compositionally biased region" description="Basic and acidic residues" evidence="1">
    <location>
        <begin position="315"/>
        <end position="338"/>
    </location>
</feature>
<dbReference type="PANTHER" id="PTHR35023:SF1">
    <property type="entry name" value="MG-PROTOPORPHYRIN IX CHELATASE"/>
    <property type="match status" value="1"/>
</dbReference>
<dbReference type="SUPFAM" id="SSF53300">
    <property type="entry name" value="vWA-like"/>
    <property type="match status" value="1"/>
</dbReference>
<comment type="caution">
    <text evidence="3">The sequence shown here is derived from an EMBL/GenBank/DDBJ whole genome shotgun (WGS) entry which is preliminary data.</text>
</comment>
<dbReference type="Proteomes" id="UP000584867">
    <property type="component" value="Unassembled WGS sequence"/>
</dbReference>
<proteinExistence type="predicted"/>
<evidence type="ECO:0000313" key="3">
    <source>
        <dbReference type="EMBL" id="MBB5064447.1"/>
    </source>
</evidence>
<evidence type="ECO:0000313" key="4">
    <source>
        <dbReference type="Proteomes" id="UP000584867"/>
    </source>
</evidence>
<dbReference type="InterPro" id="IPR011704">
    <property type="entry name" value="ATPase_dyneun-rel_AAA"/>
</dbReference>
<dbReference type="CDD" id="cd00009">
    <property type="entry name" value="AAA"/>
    <property type="match status" value="1"/>
</dbReference>
<dbReference type="GO" id="GO:0005524">
    <property type="term" value="F:ATP binding"/>
    <property type="evidence" value="ECO:0007669"/>
    <property type="project" value="InterPro"/>
</dbReference>
<sequence>MKPSIYPFSAIAGQHEMKLALLLAAVDWRISVLLRGDKGAGKTTTARALAALLPQPSPFINLPIGATEDRLLGGLHLERALKGDPALKPGLLSEAHGGVLYVDEVNLLPAHLGDTLLDTASSGVNVIEREGFSASHAAEFVLLGSMNPEEGLLRPQLLDRFALAVNITAPLEPAERQTVVERRIAFDRDPAGFLADWAEIEQQLREQILSARAQLSGVLCSREIPAQISAAVCERGVRSLRADLAAVRASIAYAALTGDVSVQPHHVAAVLPLVLAHRAQERGRPPAPQPPAPQTPPDAPSEASDKDQAQNAGEAQERIFAPREIKTPKVQAKFEDAATRGSSAPALANQPGPVVGTRRSETPVELDLRATLNHAVMETGSLQPRLQDLHERVRQPTTGTRYLFVIDSSGSHAAQERMRLVKGAASSLLTRSFKNGDEAAIIVFRGTAAQVVLEPTRTLPEAITAFEYLPTGGRTPLAHALDLAQNYLTPATVLVLLTDGRANVSLGEGDPWQEALEIASRIKTTALVVDTENSAERLGRPRQLAEVMAAEYVGLENLESSDDMVLALQQFRG</sequence>
<dbReference type="InterPro" id="IPR036465">
    <property type="entry name" value="vWFA_dom_sf"/>
</dbReference>
<dbReference type="InterPro" id="IPR052989">
    <property type="entry name" value="Mg-chelatase_DI-like"/>
</dbReference>
<dbReference type="AlphaFoldDB" id="A0A7W7ZQW2"/>
<reference evidence="3 4" key="1">
    <citation type="submission" date="2020-08" db="EMBL/GenBank/DDBJ databases">
        <title>Genomic Encyclopedia of Type Strains, Phase IV (KMG-V): Genome sequencing to study the core and pangenomes of soil and plant-associated prokaryotes.</title>
        <authorList>
            <person name="Whitman W."/>
        </authorList>
    </citation>
    <scope>NUCLEOTIDE SEQUENCE [LARGE SCALE GENOMIC DNA]</scope>
    <source>
        <strain evidence="3 4">X5P3</strain>
    </source>
</reference>